<protein>
    <submittedName>
        <fullName evidence="2">Ribosome-associated translation inhibitor RaiA</fullName>
    </submittedName>
</protein>
<reference evidence="2 3" key="1">
    <citation type="submission" date="2018-06" db="EMBL/GenBank/DDBJ databases">
        <title>Extensive metabolic versatility and redundancy in microbially diverse, dynamic hydrothermal sediments.</title>
        <authorList>
            <person name="Dombrowski N."/>
            <person name="Teske A."/>
            <person name="Baker B.J."/>
        </authorList>
    </citation>
    <scope>NUCLEOTIDE SEQUENCE [LARGE SCALE GENOMIC DNA]</scope>
    <source>
        <strain evidence="2">B10_G13</strain>
    </source>
</reference>
<name>A0A660SQR3_UNCT6</name>
<dbReference type="Gene3D" id="3.30.160.100">
    <property type="entry name" value="Ribosome hibernation promotion factor-like"/>
    <property type="match status" value="1"/>
</dbReference>
<evidence type="ECO:0000256" key="1">
    <source>
        <dbReference type="ARBA" id="ARBA00022845"/>
    </source>
</evidence>
<organism evidence="2 3">
    <name type="scientific">candidate division TA06 bacterium</name>
    <dbReference type="NCBI Taxonomy" id="2250710"/>
    <lineage>
        <taxon>Bacteria</taxon>
        <taxon>Bacteria division TA06</taxon>
    </lineage>
</organism>
<keyword evidence="1" id="KW-0810">Translation regulation</keyword>
<evidence type="ECO:0000313" key="2">
    <source>
        <dbReference type="EMBL" id="RKX72270.1"/>
    </source>
</evidence>
<dbReference type="GO" id="GO:0043024">
    <property type="term" value="F:ribosomal small subunit binding"/>
    <property type="evidence" value="ECO:0007669"/>
    <property type="project" value="TreeGrafter"/>
</dbReference>
<gene>
    <name evidence="2" type="primary">raiA</name>
    <name evidence="2" type="ORF">DRP43_01160</name>
</gene>
<dbReference type="SUPFAM" id="SSF69754">
    <property type="entry name" value="Ribosome binding protein Y (YfiA homologue)"/>
    <property type="match status" value="1"/>
</dbReference>
<dbReference type="NCBIfam" id="TIGR00741">
    <property type="entry name" value="yfiA"/>
    <property type="match status" value="1"/>
</dbReference>
<dbReference type="AlphaFoldDB" id="A0A660SQR3"/>
<dbReference type="InterPro" id="IPR036567">
    <property type="entry name" value="RHF-like"/>
</dbReference>
<dbReference type="EMBL" id="QNBD01000034">
    <property type="protein sequence ID" value="RKX72270.1"/>
    <property type="molecule type" value="Genomic_DNA"/>
</dbReference>
<dbReference type="PANTHER" id="PTHR33231">
    <property type="entry name" value="30S RIBOSOMAL PROTEIN"/>
    <property type="match status" value="1"/>
</dbReference>
<dbReference type="InterPro" id="IPR050574">
    <property type="entry name" value="HPF/YfiA_ribosome-assoc"/>
</dbReference>
<dbReference type="GO" id="GO:0045900">
    <property type="term" value="P:negative regulation of translational elongation"/>
    <property type="evidence" value="ECO:0007669"/>
    <property type="project" value="TreeGrafter"/>
</dbReference>
<accession>A0A660SQR3</accession>
<dbReference type="InterPro" id="IPR003489">
    <property type="entry name" value="RHF/RaiA"/>
</dbReference>
<dbReference type="PANTHER" id="PTHR33231:SF1">
    <property type="entry name" value="30S RIBOSOMAL PROTEIN"/>
    <property type="match status" value="1"/>
</dbReference>
<evidence type="ECO:0000313" key="3">
    <source>
        <dbReference type="Proteomes" id="UP000271125"/>
    </source>
</evidence>
<dbReference type="Proteomes" id="UP000271125">
    <property type="component" value="Unassembled WGS sequence"/>
</dbReference>
<sequence length="101" mass="12291">MKNKLELTARHFDLTDNIRDFVEKKLTKFDKHNKYIINMRMVLEQENNRNHVELTIKTRDTIFSSKDEGYDLYISIDNVVDKMHSQLFKHRELFETRRKSS</sequence>
<dbReference type="GO" id="GO:0022627">
    <property type="term" value="C:cytosolic small ribosomal subunit"/>
    <property type="evidence" value="ECO:0007669"/>
    <property type="project" value="TreeGrafter"/>
</dbReference>
<dbReference type="CDD" id="cd00552">
    <property type="entry name" value="RaiA"/>
    <property type="match status" value="1"/>
</dbReference>
<comment type="caution">
    <text evidence="2">The sequence shown here is derived from an EMBL/GenBank/DDBJ whole genome shotgun (WGS) entry which is preliminary data.</text>
</comment>
<dbReference type="Pfam" id="PF02482">
    <property type="entry name" value="Ribosomal_S30AE"/>
    <property type="match status" value="1"/>
</dbReference>
<proteinExistence type="predicted"/>